<keyword evidence="6" id="KW-1185">Reference proteome</keyword>
<dbReference type="InterPro" id="IPR036388">
    <property type="entry name" value="WH-like_DNA-bd_sf"/>
</dbReference>
<dbReference type="InterPro" id="IPR000595">
    <property type="entry name" value="cNMP-bd_dom"/>
</dbReference>
<dbReference type="RefSeq" id="WP_317226423.1">
    <property type="nucleotide sequence ID" value="NZ_JAWJEJ010000001.1"/>
</dbReference>
<dbReference type="CDD" id="cd00038">
    <property type="entry name" value="CAP_ED"/>
    <property type="match status" value="1"/>
</dbReference>
<dbReference type="Pfam" id="PF13545">
    <property type="entry name" value="HTH_Crp_2"/>
    <property type="match status" value="1"/>
</dbReference>
<evidence type="ECO:0000313" key="6">
    <source>
        <dbReference type="Proteomes" id="UP001273531"/>
    </source>
</evidence>
<dbReference type="InterPro" id="IPR012318">
    <property type="entry name" value="HTH_CRP"/>
</dbReference>
<proteinExistence type="predicted"/>
<evidence type="ECO:0000256" key="2">
    <source>
        <dbReference type="ARBA" id="ARBA00023125"/>
    </source>
</evidence>
<feature type="domain" description="HTH crp-type" evidence="4">
    <location>
        <begin position="146"/>
        <end position="220"/>
    </location>
</feature>
<dbReference type="InterPro" id="IPR018490">
    <property type="entry name" value="cNMP-bd_dom_sf"/>
</dbReference>
<reference evidence="5 6" key="1">
    <citation type="submission" date="2023-10" db="EMBL/GenBank/DDBJ databases">
        <title>Sphingomonas sp. HF-S4 16S ribosomal RNA gene Genome sequencing and assembly.</title>
        <authorList>
            <person name="Lee H."/>
        </authorList>
    </citation>
    <scope>NUCLEOTIDE SEQUENCE [LARGE SCALE GENOMIC DNA]</scope>
    <source>
        <strain evidence="5 6">HF-S4</strain>
    </source>
</reference>
<keyword evidence="1" id="KW-0805">Transcription regulation</keyword>
<dbReference type="InterPro" id="IPR050397">
    <property type="entry name" value="Env_Response_Regulators"/>
</dbReference>
<dbReference type="PANTHER" id="PTHR24567:SF75">
    <property type="entry name" value="FUMARATE AND NITRATE REDUCTION REGULATORY PROTEIN"/>
    <property type="match status" value="1"/>
</dbReference>
<dbReference type="Gene3D" id="1.10.10.10">
    <property type="entry name" value="Winged helix-like DNA-binding domain superfamily/Winged helix DNA-binding domain"/>
    <property type="match status" value="1"/>
</dbReference>
<sequence length="244" mass="26915">MTDRLPLNRFQEFGALSQTELRAIVALGNPALAFEKRATIRPEGIVPTSFFLLLEGWAKASIILPDGSRQIVKVHLPGDALGTPSMCVTRTVEILTAITPVFVSEVPFERFGKLFEDHPRIAAQFMLTSQLERVALMDQLASVGRTSAEARVASLLIDLLERLEAIGLASNGMYRLPLTQEQLGDITGLTSVHINRTLRDLRARGLIAQQGQHMTILDRQKLGELAARPVRTLNYDAPWVPAGR</sequence>
<dbReference type="Pfam" id="PF00027">
    <property type="entry name" value="cNMP_binding"/>
    <property type="match status" value="1"/>
</dbReference>
<accession>A0ABU3Y786</accession>
<dbReference type="PANTHER" id="PTHR24567">
    <property type="entry name" value="CRP FAMILY TRANSCRIPTIONAL REGULATORY PROTEIN"/>
    <property type="match status" value="1"/>
</dbReference>
<gene>
    <name evidence="5" type="ORF">RZN05_09750</name>
</gene>
<evidence type="ECO:0000259" key="4">
    <source>
        <dbReference type="PROSITE" id="PS51063"/>
    </source>
</evidence>
<name>A0ABU3Y786_9SPHN</name>
<dbReference type="Proteomes" id="UP001273531">
    <property type="component" value="Unassembled WGS sequence"/>
</dbReference>
<dbReference type="EMBL" id="JAWJEJ010000001">
    <property type="protein sequence ID" value="MDV3457266.1"/>
    <property type="molecule type" value="Genomic_DNA"/>
</dbReference>
<keyword evidence="3" id="KW-0804">Transcription</keyword>
<organism evidence="5 6">
    <name type="scientific">Sphingomonas agrestis</name>
    <dbReference type="NCBI Taxonomy" id="3080540"/>
    <lineage>
        <taxon>Bacteria</taxon>
        <taxon>Pseudomonadati</taxon>
        <taxon>Pseudomonadota</taxon>
        <taxon>Alphaproteobacteria</taxon>
        <taxon>Sphingomonadales</taxon>
        <taxon>Sphingomonadaceae</taxon>
        <taxon>Sphingomonas</taxon>
    </lineage>
</organism>
<protein>
    <submittedName>
        <fullName evidence="5">Crp/Fnr family transcriptional regulator</fullName>
    </submittedName>
</protein>
<evidence type="ECO:0000313" key="5">
    <source>
        <dbReference type="EMBL" id="MDV3457266.1"/>
    </source>
</evidence>
<dbReference type="SMART" id="SM00419">
    <property type="entry name" value="HTH_CRP"/>
    <property type="match status" value="1"/>
</dbReference>
<dbReference type="PROSITE" id="PS51063">
    <property type="entry name" value="HTH_CRP_2"/>
    <property type="match status" value="1"/>
</dbReference>
<keyword evidence="2" id="KW-0238">DNA-binding</keyword>
<dbReference type="Gene3D" id="2.60.120.10">
    <property type="entry name" value="Jelly Rolls"/>
    <property type="match status" value="1"/>
</dbReference>
<dbReference type="SUPFAM" id="SSF51206">
    <property type="entry name" value="cAMP-binding domain-like"/>
    <property type="match status" value="1"/>
</dbReference>
<dbReference type="SMART" id="SM00100">
    <property type="entry name" value="cNMP"/>
    <property type="match status" value="1"/>
</dbReference>
<dbReference type="SUPFAM" id="SSF46785">
    <property type="entry name" value="Winged helix' DNA-binding domain"/>
    <property type="match status" value="1"/>
</dbReference>
<comment type="caution">
    <text evidence="5">The sequence shown here is derived from an EMBL/GenBank/DDBJ whole genome shotgun (WGS) entry which is preliminary data.</text>
</comment>
<evidence type="ECO:0000256" key="3">
    <source>
        <dbReference type="ARBA" id="ARBA00023163"/>
    </source>
</evidence>
<evidence type="ECO:0000256" key="1">
    <source>
        <dbReference type="ARBA" id="ARBA00023015"/>
    </source>
</evidence>
<dbReference type="InterPro" id="IPR036390">
    <property type="entry name" value="WH_DNA-bd_sf"/>
</dbReference>
<dbReference type="InterPro" id="IPR014710">
    <property type="entry name" value="RmlC-like_jellyroll"/>
</dbReference>